<dbReference type="EMBL" id="QJSU01000002">
    <property type="protein sequence ID" value="PYE40340.1"/>
    <property type="molecule type" value="Genomic_DNA"/>
</dbReference>
<dbReference type="GO" id="GO:0016829">
    <property type="term" value="F:lyase activity"/>
    <property type="evidence" value="ECO:0007669"/>
    <property type="project" value="UniProtKB-KW"/>
</dbReference>
<dbReference type="RefSeq" id="WP_110922505.1">
    <property type="nucleotide sequence ID" value="NZ_QJSU01000002.1"/>
</dbReference>
<dbReference type="GO" id="GO:0051213">
    <property type="term" value="F:dioxygenase activity"/>
    <property type="evidence" value="ECO:0007669"/>
    <property type="project" value="UniProtKB-KW"/>
</dbReference>
<sequence length="131" mass="14607">MTLQIDHISLSVANLNNAEKFYDAIMPILGAEKVGQSADALRYGVRNRSSSHNHSYLTIFEVQNSTNSTANHWCFRVDEREKVDAFYAQGIANRGRDAGKPGLRAEYHEGYYAAFLIDPSGNKIEAVCHSL</sequence>
<evidence type="ECO:0000259" key="1">
    <source>
        <dbReference type="PROSITE" id="PS51819"/>
    </source>
</evidence>
<feature type="domain" description="VOC" evidence="1">
    <location>
        <begin position="4"/>
        <end position="129"/>
    </location>
</feature>
<reference evidence="2 3" key="1">
    <citation type="submission" date="2018-06" db="EMBL/GenBank/DDBJ databases">
        <title>Genomic Encyclopedia of Type Strains, Phase III (KMG-III): the genomes of soil and plant-associated and newly described type strains.</title>
        <authorList>
            <person name="Whitman W."/>
        </authorList>
    </citation>
    <scope>NUCLEOTIDE SEQUENCE [LARGE SCALE GENOMIC DNA]</scope>
    <source>
        <strain evidence="2 3">CECT 5889</strain>
    </source>
</reference>
<gene>
    <name evidence="2" type="ORF">DFP82_102305</name>
</gene>
<dbReference type="Pfam" id="PF00903">
    <property type="entry name" value="Glyoxalase"/>
    <property type="match status" value="1"/>
</dbReference>
<comment type="caution">
    <text evidence="2">The sequence shown here is derived from an EMBL/GenBank/DDBJ whole genome shotgun (WGS) entry which is preliminary data.</text>
</comment>
<dbReference type="PANTHER" id="PTHR35006:SF2">
    <property type="entry name" value="GLYOXALASE FAMILY PROTEIN (AFU_ORTHOLOGUE AFUA_5G14830)"/>
    <property type="match status" value="1"/>
</dbReference>
<dbReference type="PANTHER" id="PTHR35006">
    <property type="entry name" value="GLYOXALASE FAMILY PROTEIN (AFU_ORTHOLOGUE AFUA_5G14830)"/>
    <property type="match status" value="1"/>
</dbReference>
<dbReference type="SUPFAM" id="SSF54593">
    <property type="entry name" value="Glyoxalase/Bleomycin resistance protein/Dihydroxybiphenyl dioxygenase"/>
    <property type="match status" value="1"/>
</dbReference>
<protein>
    <submittedName>
        <fullName evidence="2">Catechol 2,3-dioxygenase-like lactoylglutathione lyase family enzyme</fullName>
    </submittedName>
</protein>
<accession>A0A2V4V692</accession>
<dbReference type="InterPro" id="IPR029068">
    <property type="entry name" value="Glyas_Bleomycin-R_OHBP_Dase"/>
</dbReference>
<keyword evidence="3" id="KW-1185">Reference proteome</keyword>
<dbReference type="InterPro" id="IPR004360">
    <property type="entry name" value="Glyas_Fos-R_dOase_dom"/>
</dbReference>
<dbReference type="InterPro" id="IPR037523">
    <property type="entry name" value="VOC_core"/>
</dbReference>
<keyword evidence="2" id="KW-0456">Lyase</keyword>
<dbReference type="PROSITE" id="PS51819">
    <property type="entry name" value="VOC"/>
    <property type="match status" value="1"/>
</dbReference>
<dbReference type="AlphaFoldDB" id="A0A2V4V692"/>
<organism evidence="2 3">
    <name type="scientific">Psychrobacter fozii</name>
    <dbReference type="NCBI Taxonomy" id="198480"/>
    <lineage>
        <taxon>Bacteria</taxon>
        <taxon>Pseudomonadati</taxon>
        <taxon>Pseudomonadota</taxon>
        <taxon>Gammaproteobacteria</taxon>
        <taxon>Moraxellales</taxon>
        <taxon>Moraxellaceae</taxon>
        <taxon>Psychrobacter</taxon>
    </lineage>
</organism>
<evidence type="ECO:0000313" key="2">
    <source>
        <dbReference type="EMBL" id="PYE40340.1"/>
    </source>
</evidence>
<name>A0A2V4V692_9GAMM</name>
<dbReference type="CDD" id="cd07262">
    <property type="entry name" value="VOC_like"/>
    <property type="match status" value="1"/>
</dbReference>
<dbReference type="Gene3D" id="3.10.180.10">
    <property type="entry name" value="2,3-Dihydroxybiphenyl 1,2-Dioxygenase, domain 1"/>
    <property type="match status" value="1"/>
</dbReference>
<dbReference type="Proteomes" id="UP000247746">
    <property type="component" value="Unassembled WGS sequence"/>
</dbReference>
<keyword evidence="2" id="KW-0223">Dioxygenase</keyword>
<proteinExistence type="predicted"/>
<evidence type="ECO:0000313" key="3">
    <source>
        <dbReference type="Proteomes" id="UP000247746"/>
    </source>
</evidence>
<dbReference type="OrthoDB" id="9800438at2"/>
<keyword evidence="2" id="KW-0560">Oxidoreductase</keyword>